<proteinExistence type="predicted"/>
<dbReference type="GO" id="GO:0005886">
    <property type="term" value="C:plasma membrane"/>
    <property type="evidence" value="ECO:0007669"/>
    <property type="project" value="TreeGrafter"/>
</dbReference>
<organism evidence="2">
    <name type="scientific">Pseudo-nitzschia australis</name>
    <dbReference type="NCBI Taxonomy" id="44445"/>
    <lineage>
        <taxon>Eukaryota</taxon>
        <taxon>Sar</taxon>
        <taxon>Stramenopiles</taxon>
        <taxon>Ochrophyta</taxon>
        <taxon>Bacillariophyta</taxon>
        <taxon>Bacillariophyceae</taxon>
        <taxon>Bacillariophycidae</taxon>
        <taxon>Bacillariales</taxon>
        <taxon>Bacillariaceae</taxon>
        <taxon>Pseudo-nitzschia</taxon>
    </lineage>
</organism>
<accession>A0A7S4A980</accession>
<dbReference type="PANTHER" id="PTHR10217">
    <property type="entry name" value="VOLTAGE AND LIGAND GATED POTASSIUM CHANNEL"/>
    <property type="match status" value="1"/>
</dbReference>
<feature type="region of interest" description="Disordered" evidence="1">
    <location>
        <begin position="395"/>
        <end position="432"/>
    </location>
</feature>
<feature type="region of interest" description="Disordered" evidence="1">
    <location>
        <begin position="1"/>
        <end position="26"/>
    </location>
</feature>
<feature type="region of interest" description="Disordered" evidence="1">
    <location>
        <begin position="98"/>
        <end position="130"/>
    </location>
</feature>
<dbReference type="GO" id="GO:0005249">
    <property type="term" value="F:voltage-gated potassium channel activity"/>
    <property type="evidence" value="ECO:0007669"/>
    <property type="project" value="TreeGrafter"/>
</dbReference>
<reference evidence="2" key="1">
    <citation type="submission" date="2021-01" db="EMBL/GenBank/DDBJ databases">
        <authorList>
            <person name="Corre E."/>
            <person name="Pelletier E."/>
            <person name="Niang G."/>
            <person name="Scheremetjew M."/>
            <person name="Finn R."/>
            <person name="Kale V."/>
            <person name="Holt S."/>
            <person name="Cochrane G."/>
            <person name="Meng A."/>
            <person name="Brown T."/>
            <person name="Cohen L."/>
        </authorList>
    </citation>
    <scope>NUCLEOTIDE SEQUENCE</scope>
    <source>
        <strain evidence="2">10249 10 AB</strain>
    </source>
</reference>
<dbReference type="EMBL" id="HBIX01000261">
    <property type="protein sequence ID" value="CAE0707498.1"/>
    <property type="molecule type" value="Transcribed_RNA"/>
</dbReference>
<gene>
    <name evidence="2" type="ORF">PAUS00366_LOCUS218</name>
</gene>
<dbReference type="InterPro" id="IPR050818">
    <property type="entry name" value="KCNH_animal-type"/>
</dbReference>
<dbReference type="AlphaFoldDB" id="A0A7S4A980"/>
<sequence>MSAALMCNLQHPKSTEKAQSKTYVDGPNCDSKVKCPKQESRLYEQNANEKEDIDGSIQLKSKMPSLTPTSMESSQCWTSPIPFSKTFGKSETFLGKKAGKMRLSLDGQQRSESRMSDRPQPLRRRARSSEGYILKNDRIDSFGEDSHFDATNSPEQKRILFSPLPRLGIRLRKNHNSYPRNMEQNIASTSKKPGKIRSRSVIPLEHPFKIVWDIFTVILSVVHSYLTHMAIRDRRFEPSPFISFCQACFLVDILLNFFTERKTNTGEIISSPRRIVARYLTSWFAVDLLSLFPWEVLYVKPLIEIQNRRGFFKKSFFRSKAVVRVTKHLRGKHFRWFGTVAKHSKQHGIGSQRLLRLIIKYVPKYVMFLRNMKGVVAFRILRFVHWSRRSMKNIESKPSDASTKSMSTARGDDDKSFLEDDENSHVREKDDDSFEVVYDWEKISNEDDHDDDDGVPL</sequence>
<evidence type="ECO:0000313" key="2">
    <source>
        <dbReference type="EMBL" id="CAE0707498.1"/>
    </source>
</evidence>
<feature type="compositionally biased region" description="Polar residues" evidence="1">
    <location>
        <begin position="399"/>
        <end position="408"/>
    </location>
</feature>
<evidence type="ECO:0000256" key="1">
    <source>
        <dbReference type="SAM" id="MobiDB-lite"/>
    </source>
</evidence>
<name>A0A7S4A980_9STRA</name>
<evidence type="ECO:0008006" key="3">
    <source>
        <dbReference type="Google" id="ProtNLM"/>
    </source>
</evidence>
<protein>
    <recommendedName>
        <fullName evidence="3">Ion transport domain-containing protein</fullName>
    </recommendedName>
</protein>
<dbReference type="GO" id="GO:0042391">
    <property type="term" value="P:regulation of membrane potential"/>
    <property type="evidence" value="ECO:0007669"/>
    <property type="project" value="TreeGrafter"/>
</dbReference>
<dbReference type="PANTHER" id="PTHR10217:SF435">
    <property type="entry name" value="POTASSIUM VOLTAGE-GATED CHANNEL PROTEIN EAG"/>
    <property type="match status" value="1"/>
</dbReference>
<feature type="compositionally biased region" description="Basic and acidic residues" evidence="1">
    <location>
        <begin position="410"/>
        <end position="430"/>
    </location>
</feature>